<feature type="compositionally biased region" description="Polar residues" evidence="1">
    <location>
        <begin position="108"/>
        <end position="120"/>
    </location>
</feature>
<dbReference type="PROSITE" id="PS51140">
    <property type="entry name" value="CUE"/>
    <property type="match status" value="1"/>
</dbReference>
<dbReference type="Proteomes" id="UP000716291">
    <property type="component" value="Unassembled WGS sequence"/>
</dbReference>
<dbReference type="EMBL" id="JAANQT010000240">
    <property type="protein sequence ID" value="KAG1312872.1"/>
    <property type="molecule type" value="Genomic_DNA"/>
</dbReference>
<reference evidence="3" key="1">
    <citation type="journal article" date="2020" name="Microb. Genom.">
        <title>Genetic diversity of clinical and environmental Mucorales isolates obtained from an investigation of mucormycosis cases among solid organ transplant recipients.</title>
        <authorList>
            <person name="Nguyen M.H."/>
            <person name="Kaul D."/>
            <person name="Muto C."/>
            <person name="Cheng S.J."/>
            <person name="Richter R.A."/>
            <person name="Bruno V.M."/>
            <person name="Liu G."/>
            <person name="Beyhan S."/>
            <person name="Sundermann A.J."/>
            <person name="Mounaud S."/>
            <person name="Pasculle A.W."/>
            <person name="Nierman W.C."/>
            <person name="Driscoll E."/>
            <person name="Cumbie R."/>
            <person name="Clancy C.J."/>
            <person name="Dupont C.L."/>
        </authorList>
    </citation>
    <scope>NUCLEOTIDE SEQUENCE</scope>
    <source>
        <strain evidence="3">GL11</strain>
    </source>
</reference>
<feature type="compositionally biased region" description="Basic and acidic residues" evidence="1">
    <location>
        <begin position="92"/>
        <end position="107"/>
    </location>
</feature>
<organism evidence="3 4">
    <name type="scientific">Rhizopus oryzae</name>
    <name type="common">Mucormycosis agent</name>
    <name type="synonym">Rhizopus arrhizus var. delemar</name>
    <dbReference type="NCBI Taxonomy" id="64495"/>
    <lineage>
        <taxon>Eukaryota</taxon>
        <taxon>Fungi</taxon>
        <taxon>Fungi incertae sedis</taxon>
        <taxon>Mucoromycota</taxon>
        <taxon>Mucoromycotina</taxon>
        <taxon>Mucoromycetes</taxon>
        <taxon>Mucorales</taxon>
        <taxon>Mucorineae</taxon>
        <taxon>Rhizopodaceae</taxon>
        <taxon>Rhizopus</taxon>
    </lineage>
</organism>
<dbReference type="SMART" id="SM00546">
    <property type="entry name" value="CUE"/>
    <property type="match status" value="1"/>
</dbReference>
<feature type="region of interest" description="Disordered" evidence="1">
    <location>
        <begin position="1"/>
        <end position="41"/>
    </location>
</feature>
<dbReference type="OrthoDB" id="9942608at2759"/>
<feature type="region of interest" description="Disordered" evidence="1">
    <location>
        <begin position="159"/>
        <end position="180"/>
    </location>
</feature>
<dbReference type="AlphaFoldDB" id="A0A9P6XG65"/>
<evidence type="ECO:0000313" key="4">
    <source>
        <dbReference type="Proteomes" id="UP000716291"/>
    </source>
</evidence>
<dbReference type="GO" id="GO:0005737">
    <property type="term" value="C:cytoplasm"/>
    <property type="evidence" value="ECO:0007669"/>
    <property type="project" value="TreeGrafter"/>
</dbReference>
<dbReference type="PANTHER" id="PTHR16461">
    <property type="entry name" value="TOLL-INTERACTING PROTEIN"/>
    <property type="match status" value="1"/>
</dbReference>
<dbReference type="PANTHER" id="PTHR16461:SF5">
    <property type="entry name" value="TOLL-INTERACTING PROTEIN"/>
    <property type="match status" value="1"/>
</dbReference>
<dbReference type="InterPro" id="IPR041807">
    <property type="entry name" value="Cue5/Don1_CUE"/>
</dbReference>
<feature type="compositionally biased region" description="Basic and acidic residues" evidence="1">
    <location>
        <begin position="295"/>
        <end position="309"/>
    </location>
</feature>
<gene>
    <name evidence="3" type="ORF">G6F64_002683</name>
</gene>
<feature type="compositionally biased region" description="Polar residues" evidence="1">
    <location>
        <begin position="270"/>
        <end position="284"/>
    </location>
</feature>
<keyword evidence="4" id="KW-1185">Reference proteome</keyword>
<evidence type="ECO:0000313" key="3">
    <source>
        <dbReference type="EMBL" id="KAG1312872.1"/>
    </source>
</evidence>
<protein>
    <recommendedName>
        <fullName evidence="2">CUE domain-containing protein</fullName>
    </recommendedName>
</protein>
<dbReference type="Pfam" id="PF02845">
    <property type="entry name" value="CUE"/>
    <property type="match status" value="1"/>
</dbReference>
<name>A0A9P6XG65_RHIOR</name>
<proteinExistence type="predicted"/>
<feature type="region of interest" description="Disordered" evidence="1">
    <location>
        <begin position="79"/>
        <end position="121"/>
    </location>
</feature>
<dbReference type="SUPFAM" id="SSF46934">
    <property type="entry name" value="UBA-like"/>
    <property type="match status" value="1"/>
</dbReference>
<dbReference type="GO" id="GO:0043130">
    <property type="term" value="F:ubiquitin binding"/>
    <property type="evidence" value="ECO:0007669"/>
    <property type="project" value="InterPro"/>
</dbReference>
<comment type="caution">
    <text evidence="3">The sequence shown here is derived from an EMBL/GenBank/DDBJ whole genome shotgun (WGS) entry which is preliminary data.</text>
</comment>
<dbReference type="Gene3D" id="1.10.8.10">
    <property type="entry name" value="DNA helicase RuvA subunit, C-terminal domain"/>
    <property type="match status" value="1"/>
</dbReference>
<feature type="compositionally biased region" description="Acidic residues" evidence="1">
    <location>
        <begin position="285"/>
        <end position="294"/>
    </location>
</feature>
<dbReference type="GO" id="GO:0031624">
    <property type="term" value="F:ubiquitin conjugating enzyme binding"/>
    <property type="evidence" value="ECO:0007669"/>
    <property type="project" value="TreeGrafter"/>
</dbReference>
<dbReference type="GO" id="GO:0006511">
    <property type="term" value="P:ubiquitin-dependent protein catabolic process"/>
    <property type="evidence" value="ECO:0007669"/>
    <property type="project" value="TreeGrafter"/>
</dbReference>
<dbReference type="InterPro" id="IPR003892">
    <property type="entry name" value="CUE"/>
</dbReference>
<evidence type="ECO:0000259" key="2">
    <source>
        <dbReference type="PROSITE" id="PS51140"/>
    </source>
</evidence>
<dbReference type="CDD" id="cd14372">
    <property type="entry name" value="CUE_Cue5p_like"/>
    <property type="match status" value="1"/>
</dbReference>
<sequence>MSEPQANQETVVQSPAQQTQPQEQEQESLTNANTPVELKGPVKTLKDAFPDLDIDIIETILASQGGNLDSAFEVLLGMSDPSYKPEPSSDQMRQDEEYARRLARESQRTQNTTPKNTNDQAPLFNFQEELPIIKEKVIEAGAAAKNKIMNLYNQFMAGPNDSQNMSGSSNNNNRNNGDLLETRMGNLSLTESQPSPNNASVDLYEWDGRVTQNKVKTSTPNDQLLSDEEFARRIAREEAELAAASVNRSSNTDNMGPIQRSEVEEATLSAVDTKQSKPVTSYTINDDDDDDLDDLFEKKAEEGHDTKHK</sequence>
<evidence type="ECO:0000256" key="1">
    <source>
        <dbReference type="SAM" id="MobiDB-lite"/>
    </source>
</evidence>
<accession>A0A9P6XG65</accession>
<feature type="compositionally biased region" description="Low complexity" evidence="1">
    <location>
        <begin position="10"/>
        <end position="23"/>
    </location>
</feature>
<dbReference type="InterPro" id="IPR009060">
    <property type="entry name" value="UBA-like_sf"/>
</dbReference>
<feature type="domain" description="CUE" evidence="2">
    <location>
        <begin position="37"/>
        <end position="80"/>
    </location>
</feature>
<feature type="region of interest" description="Disordered" evidence="1">
    <location>
        <begin position="242"/>
        <end position="309"/>
    </location>
</feature>
<feature type="compositionally biased region" description="Low complexity" evidence="1">
    <location>
        <begin position="160"/>
        <end position="176"/>
    </location>
</feature>